<name>A0AAD5QXM9_PARTN</name>
<protein>
    <submittedName>
        <fullName evidence="1">Uncharacterized protein</fullName>
    </submittedName>
</protein>
<evidence type="ECO:0000313" key="1">
    <source>
        <dbReference type="EMBL" id="KAJ1364541.1"/>
    </source>
</evidence>
<organism evidence="1 2">
    <name type="scientific">Parelaphostrongylus tenuis</name>
    <name type="common">Meningeal worm</name>
    <dbReference type="NCBI Taxonomy" id="148309"/>
    <lineage>
        <taxon>Eukaryota</taxon>
        <taxon>Metazoa</taxon>
        <taxon>Ecdysozoa</taxon>
        <taxon>Nematoda</taxon>
        <taxon>Chromadorea</taxon>
        <taxon>Rhabditida</taxon>
        <taxon>Rhabditina</taxon>
        <taxon>Rhabditomorpha</taxon>
        <taxon>Strongyloidea</taxon>
        <taxon>Metastrongylidae</taxon>
        <taxon>Parelaphostrongylus</taxon>
    </lineage>
</organism>
<evidence type="ECO:0000313" key="2">
    <source>
        <dbReference type="Proteomes" id="UP001196413"/>
    </source>
</evidence>
<sequence length="70" mass="8170">MSRVVFRRSASTNHATIRIVQKRPENFDRIQDLRTLSPKSTMEITAGTLAKNKRKVATITYFHLRKFYAT</sequence>
<gene>
    <name evidence="1" type="ORF">KIN20_024664</name>
</gene>
<dbReference type="AlphaFoldDB" id="A0AAD5QXM9"/>
<reference evidence="1" key="1">
    <citation type="submission" date="2021-06" db="EMBL/GenBank/DDBJ databases">
        <title>Parelaphostrongylus tenuis whole genome reference sequence.</title>
        <authorList>
            <person name="Garwood T.J."/>
            <person name="Larsen P.A."/>
            <person name="Fountain-Jones N.M."/>
            <person name="Garbe J.R."/>
            <person name="Macchietto M.G."/>
            <person name="Kania S.A."/>
            <person name="Gerhold R.W."/>
            <person name="Richards J.E."/>
            <person name="Wolf T.M."/>
        </authorList>
    </citation>
    <scope>NUCLEOTIDE SEQUENCE</scope>
    <source>
        <strain evidence="1">MNPRO001-30</strain>
        <tissue evidence="1">Meninges</tissue>
    </source>
</reference>
<keyword evidence="2" id="KW-1185">Reference proteome</keyword>
<dbReference type="EMBL" id="JAHQIW010005001">
    <property type="protein sequence ID" value="KAJ1364541.1"/>
    <property type="molecule type" value="Genomic_DNA"/>
</dbReference>
<accession>A0AAD5QXM9</accession>
<proteinExistence type="predicted"/>
<comment type="caution">
    <text evidence="1">The sequence shown here is derived from an EMBL/GenBank/DDBJ whole genome shotgun (WGS) entry which is preliminary data.</text>
</comment>
<dbReference type="Proteomes" id="UP001196413">
    <property type="component" value="Unassembled WGS sequence"/>
</dbReference>